<evidence type="ECO:0000313" key="2">
    <source>
        <dbReference type="Proteomes" id="UP000008743"/>
    </source>
</evidence>
<accession>A0A0D2X052</accession>
<dbReference type="Proteomes" id="UP000008743">
    <property type="component" value="Unassembled WGS sequence"/>
</dbReference>
<sequence length="144" mass="16283">MCTKPLIRVCVVSGDPPRIEEYSTYCRPLKVSPSDKIELLGRMLGRESMTFTLDVERKHPVLPGQTIEAAWQLAQQQQLPERLALLDRPVFFAVPDAKPTNEDMTLAFLEKLVESGGGRWMTDEEAQQAYQDVCDSMSGTYVFK</sequence>
<gene>
    <name evidence="1" type="ORF">CAOG_009278</name>
</gene>
<protein>
    <submittedName>
        <fullName evidence="1">Uncharacterized protein</fullName>
    </submittedName>
</protein>
<dbReference type="InParanoid" id="A0A0D2X052"/>
<keyword evidence="2" id="KW-1185">Reference proteome</keyword>
<dbReference type="AlphaFoldDB" id="A0A0D2X052"/>
<evidence type="ECO:0000313" key="1">
    <source>
        <dbReference type="EMBL" id="KJE88454.1"/>
    </source>
</evidence>
<dbReference type="EMBL" id="KE346360">
    <property type="protein sequence ID" value="KJE88454.1"/>
    <property type="molecule type" value="Genomic_DNA"/>
</dbReference>
<proteinExistence type="predicted"/>
<organism evidence="1 2">
    <name type="scientific">Capsaspora owczarzaki (strain ATCC 30864)</name>
    <dbReference type="NCBI Taxonomy" id="595528"/>
    <lineage>
        <taxon>Eukaryota</taxon>
        <taxon>Filasterea</taxon>
        <taxon>Capsaspora</taxon>
    </lineage>
</organism>
<reference evidence="2" key="1">
    <citation type="submission" date="2011-02" db="EMBL/GenBank/DDBJ databases">
        <title>The Genome Sequence of Capsaspora owczarzaki ATCC 30864.</title>
        <authorList>
            <person name="Russ C."/>
            <person name="Cuomo C."/>
            <person name="Burger G."/>
            <person name="Gray M.W."/>
            <person name="Holland P.W.H."/>
            <person name="King N."/>
            <person name="Lang F.B.F."/>
            <person name="Roger A.J."/>
            <person name="Ruiz-Trillo I."/>
            <person name="Young S.K."/>
            <person name="Zeng Q."/>
            <person name="Gargeya S."/>
            <person name="Alvarado L."/>
            <person name="Berlin A."/>
            <person name="Chapman S.B."/>
            <person name="Chen Z."/>
            <person name="Freedman E."/>
            <person name="Gellesch M."/>
            <person name="Goldberg J."/>
            <person name="Griggs A."/>
            <person name="Gujja S."/>
            <person name="Heilman E."/>
            <person name="Heiman D."/>
            <person name="Howarth C."/>
            <person name="Mehta T."/>
            <person name="Neiman D."/>
            <person name="Pearson M."/>
            <person name="Roberts A."/>
            <person name="Saif S."/>
            <person name="Shea T."/>
            <person name="Shenoy N."/>
            <person name="Sisk P."/>
            <person name="Stolte C."/>
            <person name="Sykes S."/>
            <person name="White J."/>
            <person name="Yandava C."/>
            <person name="Haas B."/>
            <person name="Nusbaum C."/>
            <person name="Birren B."/>
        </authorList>
    </citation>
    <scope>NUCLEOTIDE SEQUENCE</scope>
    <source>
        <strain evidence="2">ATCC 30864</strain>
    </source>
</reference>
<name>A0A0D2X052_CAPO3</name>